<dbReference type="Gene3D" id="2.60.40.1240">
    <property type="match status" value="1"/>
</dbReference>
<keyword evidence="7" id="KW-1185">Reference proteome</keyword>
<keyword evidence="1" id="KW-0732">Signal</keyword>
<keyword evidence="3" id="KW-0812">Transmembrane</keyword>
<dbReference type="EMBL" id="CP063450">
    <property type="protein sequence ID" value="QOW00177.1"/>
    <property type="molecule type" value="Genomic_DNA"/>
</dbReference>
<evidence type="ECO:0000313" key="6">
    <source>
        <dbReference type="EMBL" id="QOW00177.1"/>
    </source>
</evidence>
<gene>
    <name evidence="6" type="ORF">INP59_07465</name>
</gene>
<evidence type="ECO:0000313" key="7">
    <source>
        <dbReference type="Proteomes" id="UP000593818"/>
    </source>
</evidence>
<dbReference type="Pfam" id="PF11611">
    <property type="entry name" value="DUF4352"/>
    <property type="match status" value="1"/>
</dbReference>
<dbReference type="InterPro" id="IPR029050">
    <property type="entry name" value="Immunoprotect_excell_Ig-like"/>
</dbReference>
<feature type="transmembrane region" description="Helical" evidence="3">
    <location>
        <begin position="93"/>
        <end position="111"/>
    </location>
</feature>
<feature type="domain" description="DUF2510" evidence="4">
    <location>
        <begin position="4"/>
        <end position="34"/>
    </location>
</feature>
<dbReference type="AlphaFoldDB" id="A0A7M2XQN3"/>
<dbReference type="Pfam" id="PF10708">
    <property type="entry name" value="DUF2510"/>
    <property type="match status" value="1"/>
</dbReference>
<accession>A0A7M2XQN3</accession>
<feature type="domain" description="DUF4352" evidence="5">
    <location>
        <begin position="191"/>
        <end position="268"/>
    </location>
</feature>
<organism evidence="6 7">
    <name type="scientific">Rhodococcus pyridinivorans</name>
    <dbReference type="NCBI Taxonomy" id="103816"/>
    <lineage>
        <taxon>Bacteria</taxon>
        <taxon>Bacillati</taxon>
        <taxon>Actinomycetota</taxon>
        <taxon>Actinomycetes</taxon>
        <taxon>Mycobacteriales</taxon>
        <taxon>Nocardiaceae</taxon>
        <taxon>Rhodococcus</taxon>
    </lineage>
</organism>
<evidence type="ECO:0000256" key="1">
    <source>
        <dbReference type="ARBA" id="ARBA00022729"/>
    </source>
</evidence>
<dbReference type="Proteomes" id="UP000593818">
    <property type="component" value="Chromosome"/>
</dbReference>
<evidence type="ECO:0000256" key="2">
    <source>
        <dbReference type="SAM" id="MobiDB-lite"/>
    </source>
</evidence>
<dbReference type="RefSeq" id="WP_193903472.1">
    <property type="nucleotide sequence ID" value="NZ_CP063450.1"/>
</dbReference>
<keyword evidence="3" id="KW-0472">Membrane</keyword>
<proteinExistence type="predicted"/>
<name>A0A7M2XQN3_9NOCA</name>
<protein>
    <submittedName>
        <fullName evidence="6">DUF4352 domain-containing protein</fullName>
    </submittedName>
</protein>
<feature type="compositionally biased region" description="Pro residues" evidence="2">
    <location>
        <begin position="159"/>
        <end position="168"/>
    </location>
</feature>
<dbReference type="InterPro" id="IPR029051">
    <property type="entry name" value="DUF4352"/>
</dbReference>
<feature type="compositionally biased region" description="Polar residues" evidence="2">
    <location>
        <begin position="146"/>
        <end position="155"/>
    </location>
</feature>
<feature type="compositionally biased region" description="Basic and acidic residues" evidence="2">
    <location>
        <begin position="46"/>
        <end position="58"/>
    </location>
</feature>
<sequence>MTAPGWYPDPYYPQIERWWDGQNWGWQTRPRPAPLISMQPNLGVDAGKRPMGKVDEKVSSTGEATHVRDTDSEPPQEDQEAQPAQSRTRSPRWLLIAIVILALVAVGVQLARNDSSRSTSNTTAARTTLATPQPTVSRAAAPAVPPTSQVPTVSQAPAPAKPPAPTGPPAVGRSYRDGKFEFTVNSWDGTTVNLTVRNIGDRPQFLNTSAQYLYDTQNRRFEPSGDISSDLFLATLNPGQSVSGSLSYVLTGATPAYLELHDSMFSGGVKAPLR</sequence>
<evidence type="ECO:0000259" key="5">
    <source>
        <dbReference type="Pfam" id="PF11611"/>
    </source>
</evidence>
<keyword evidence="3" id="KW-1133">Transmembrane helix</keyword>
<feature type="compositionally biased region" description="Low complexity" evidence="2">
    <location>
        <begin position="113"/>
        <end position="131"/>
    </location>
</feature>
<feature type="region of interest" description="Disordered" evidence="2">
    <location>
        <begin position="29"/>
        <end position="88"/>
    </location>
</feature>
<dbReference type="InterPro" id="IPR018929">
    <property type="entry name" value="DUF2510"/>
</dbReference>
<feature type="region of interest" description="Disordered" evidence="2">
    <location>
        <begin position="113"/>
        <end position="170"/>
    </location>
</feature>
<evidence type="ECO:0000259" key="4">
    <source>
        <dbReference type="Pfam" id="PF10708"/>
    </source>
</evidence>
<evidence type="ECO:0000256" key="3">
    <source>
        <dbReference type="SAM" id="Phobius"/>
    </source>
</evidence>
<reference evidence="6 7" key="1">
    <citation type="submission" date="2020-10" db="EMBL/GenBank/DDBJ databases">
        <title>Whole genome sequence of oil-degrading bacteria Rhodococcus pyridinivorans strain 5Ap.</title>
        <authorList>
            <person name="Akhremchuk A.E."/>
            <person name="Valentovich L.N."/>
            <person name="Charniauskaya M.I."/>
            <person name="Bukliarevich H.A."/>
            <person name="Titok M.A."/>
        </authorList>
    </citation>
    <scope>NUCLEOTIDE SEQUENCE [LARGE SCALE GENOMIC DNA]</scope>
    <source>
        <strain evidence="6 7">5Ap</strain>
    </source>
</reference>